<gene>
    <name evidence="2" type="ORF">B0I36DRAFT_250387</name>
</gene>
<dbReference type="RefSeq" id="XP_046008673.1">
    <property type="nucleotide sequence ID" value="XM_046150539.1"/>
</dbReference>
<protein>
    <recommendedName>
        <fullName evidence="1">Azaphilone pigments biosynthesis cluster protein L N-terminal domain-containing protein</fullName>
    </recommendedName>
</protein>
<dbReference type="Proteomes" id="UP000756346">
    <property type="component" value="Unassembled WGS sequence"/>
</dbReference>
<reference evidence="2" key="1">
    <citation type="journal article" date="2021" name="Nat. Commun.">
        <title>Genetic determinants of endophytism in the Arabidopsis root mycobiome.</title>
        <authorList>
            <person name="Mesny F."/>
            <person name="Miyauchi S."/>
            <person name="Thiergart T."/>
            <person name="Pickel B."/>
            <person name="Atanasova L."/>
            <person name="Karlsson M."/>
            <person name="Huettel B."/>
            <person name="Barry K.W."/>
            <person name="Haridas S."/>
            <person name="Chen C."/>
            <person name="Bauer D."/>
            <person name="Andreopoulos W."/>
            <person name="Pangilinan J."/>
            <person name="LaButti K."/>
            <person name="Riley R."/>
            <person name="Lipzen A."/>
            <person name="Clum A."/>
            <person name="Drula E."/>
            <person name="Henrissat B."/>
            <person name="Kohler A."/>
            <person name="Grigoriev I.V."/>
            <person name="Martin F.M."/>
            <person name="Hacquard S."/>
        </authorList>
    </citation>
    <scope>NUCLEOTIDE SEQUENCE</scope>
    <source>
        <strain evidence="2">MPI-CAGE-CH-0230</strain>
    </source>
</reference>
<proteinExistence type="predicted"/>
<keyword evidence="3" id="KW-1185">Reference proteome</keyword>
<dbReference type="InterPro" id="IPR031348">
    <property type="entry name" value="PigL_N"/>
</dbReference>
<accession>A0A9P8XZX5</accession>
<dbReference type="AlphaFoldDB" id="A0A9P8XZX5"/>
<dbReference type="OrthoDB" id="5068804at2759"/>
<evidence type="ECO:0000313" key="3">
    <source>
        <dbReference type="Proteomes" id="UP000756346"/>
    </source>
</evidence>
<evidence type="ECO:0000259" key="1">
    <source>
        <dbReference type="Pfam" id="PF17111"/>
    </source>
</evidence>
<feature type="domain" description="Azaphilone pigments biosynthesis cluster protein L N-terminal" evidence="1">
    <location>
        <begin position="1"/>
        <end position="208"/>
    </location>
</feature>
<comment type="caution">
    <text evidence="2">The sequence shown here is derived from an EMBL/GenBank/DDBJ whole genome shotgun (WGS) entry which is preliminary data.</text>
</comment>
<organism evidence="2 3">
    <name type="scientific">Microdochium trichocladiopsis</name>
    <dbReference type="NCBI Taxonomy" id="1682393"/>
    <lineage>
        <taxon>Eukaryota</taxon>
        <taxon>Fungi</taxon>
        <taxon>Dikarya</taxon>
        <taxon>Ascomycota</taxon>
        <taxon>Pezizomycotina</taxon>
        <taxon>Sordariomycetes</taxon>
        <taxon>Xylariomycetidae</taxon>
        <taxon>Xylariales</taxon>
        <taxon>Microdochiaceae</taxon>
        <taxon>Microdochium</taxon>
    </lineage>
</organism>
<evidence type="ECO:0000313" key="2">
    <source>
        <dbReference type="EMBL" id="KAH7025125.1"/>
    </source>
</evidence>
<name>A0A9P8XZX5_9PEZI</name>
<dbReference type="Pfam" id="PF17111">
    <property type="entry name" value="PigL_N"/>
    <property type="match status" value="1"/>
</dbReference>
<dbReference type="EMBL" id="JAGTJQ010000009">
    <property type="protein sequence ID" value="KAH7025125.1"/>
    <property type="molecule type" value="Genomic_DNA"/>
</dbReference>
<dbReference type="GeneID" id="70180085"/>
<sequence length="386" mass="42062">MDPLSISVGILAIITATVQTSRALYATLQTLQDHPRAIRLLVEELRGLNDVLTSLEALAASDTEALQPLRLPLEQCCKACTSFQILLLECTRHSGGSKISFRDWAKLQYMGNDVSGFTSAIASYKSTICIALADANLRSSTVTLQVLNDYKTMIHDTTRDLEDRLEQINARLQSLAPVKAQRIAVDDSMVQSLQREQESTAKCLEICTDVLKNITGMRFQPISSEALSTTTTAWLSPEALTRADTITLSTLKECSEKLKDTIRTLQVHGDEAQTRLRGTFSSSSTAAVVETDFVPESDGLGSELESTKQCLAICNVASHTVSSGAVHVLEDVDIGVDGQQMLIASLGELFNVKRVTIGERGTQIVGTFTPNALEDLVKNQRRNQSP</sequence>